<dbReference type="FunFam" id="3.30.70.3190:FF:000001">
    <property type="entry name" value="tRNA pseudouridine synthase Pus10"/>
    <property type="match status" value="1"/>
</dbReference>
<dbReference type="OMA" id="WFALQRK"/>
<proteinExistence type="inferred from homology"/>
<sequence length="497" mass="56718">MATFNQQLVDFLKDCGVCQICQLRYLKARGNEYKDLKDSFDKLKVNYVEATEDDEVESAAKKQKLAVCPCCLGLFSKDFRAQLIERILKTDIQNFECNDIVVAISMPMLVQVRSLSMWFALLEKFGPRIDKEKAVDVPLKEAVKLIINPIVCEELKKNYDANGIMINIQVTHAQEAEELEKLKQLHDKAFPTAPNSKRQVISRGVLEKQYTPKRVKAELFKEFFPVPPPAAAEHLTLESIDLTGPTVFVAGRYRKISRELSHTPWILNGQRIMEDSIEEVIMRAVTPHFCKDSSKVIFMSSGREDVDVRCLGKGRPFVLEIPNSVRTTLTPTEANRMENEIDRSLKLSVRNLQMVKREELVHIKSGEEQKKKYYRALCVLQQPATVEILKKLNLPEGFEIQQKTPIRVLHRRPLHTRPRMIYKLKAMVEKDNPKVLVLDIVSQAGTYIKELVHGEFGRTSPSVSSIIGQPVDIMALDVMAIDLDWPKEIDNSLEASM</sequence>
<evidence type="ECO:0000256" key="6">
    <source>
        <dbReference type="ARBA" id="ARBA00079393"/>
    </source>
</evidence>
<keyword evidence="3" id="KW-0819">tRNA processing</keyword>
<dbReference type="InterPro" id="IPR020103">
    <property type="entry name" value="PsdUridine_synth_cat_dom_sf"/>
</dbReference>
<dbReference type="SUPFAM" id="SSF55120">
    <property type="entry name" value="Pseudouridine synthase"/>
    <property type="match status" value="1"/>
</dbReference>
<dbReference type="GO" id="GO:0003723">
    <property type="term" value="F:RNA binding"/>
    <property type="evidence" value="ECO:0007669"/>
    <property type="project" value="InterPro"/>
</dbReference>
<evidence type="ECO:0000256" key="7">
    <source>
        <dbReference type="ARBA" id="ARBA00083669"/>
    </source>
</evidence>
<keyword evidence="11" id="KW-1185">Reference proteome</keyword>
<comment type="caution">
    <text evidence="10">The sequence shown here is derived from an EMBL/GenBank/DDBJ whole genome shotgun (WGS) entry which is preliminary data.</text>
</comment>
<gene>
    <name evidence="10" type="ORF">FF38_09469</name>
</gene>
<dbReference type="Pfam" id="PF21238">
    <property type="entry name" value="Pus10_C"/>
    <property type="match status" value="1"/>
</dbReference>
<dbReference type="Gene3D" id="3.30.70.2510">
    <property type="match status" value="1"/>
</dbReference>
<dbReference type="InterPro" id="IPR048741">
    <property type="entry name" value="Pus10-like_C"/>
</dbReference>
<dbReference type="InterPro" id="IPR048742">
    <property type="entry name" value="Pus10_N_euk"/>
</dbReference>
<evidence type="ECO:0000259" key="8">
    <source>
        <dbReference type="Pfam" id="PF21237"/>
    </source>
</evidence>
<evidence type="ECO:0000259" key="9">
    <source>
        <dbReference type="Pfam" id="PF21238"/>
    </source>
</evidence>
<evidence type="ECO:0000256" key="2">
    <source>
        <dbReference type="ARBA" id="ARBA00012787"/>
    </source>
</evidence>
<keyword evidence="4" id="KW-0413">Isomerase</keyword>
<dbReference type="FunFam" id="3.30.70.2510:FF:000001">
    <property type="entry name" value="tRNA pseudouridine synthase Pus10"/>
    <property type="match status" value="1"/>
</dbReference>
<dbReference type="EMBL" id="JRES01000753">
    <property type="protein sequence ID" value="KNC28744.1"/>
    <property type="molecule type" value="Genomic_DNA"/>
</dbReference>
<dbReference type="GO" id="GO:0031119">
    <property type="term" value="P:tRNA pseudouridine synthesis"/>
    <property type="evidence" value="ECO:0007669"/>
    <property type="project" value="UniProtKB-ARBA"/>
</dbReference>
<feature type="domain" description="Pus10 N-terminal eukaryotes" evidence="8">
    <location>
        <begin position="68"/>
        <end position="240"/>
    </location>
</feature>
<dbReference type="InterPro" id="IPR039894">
    <property type="entry name" value="Pus10-like"/>
</dbReference>
<protein>
    <recommendedName>
        <fullName evidence="2">tRNA pseudouridine(55) synthase</fullName>
        <ecNumber evidence="2">5.4.99.25</ecNumber>
    </recommendedName>
    <alternativeName>
        <fullName evidence="7">tRNA pseudouridine 55 synthase</fullName>
    </alternativeName>
    <alternativeName>
        <fullName evidence="5">tRNA pseudouridylate synthase</fullName>
    </alternativeName>
    <alternativeName>
        <fullName evidence="6">tRNA-uridine isomerase</fullName>
    </alternativeName>
</protein>
<dbReference type="GO" id="GO:0160148">
    <property type="term" value="F:tRNA pseudouridine(55) synthase activity"/>
    <property type="evidence" value="ECO:0007669"/>
    <property type="project" value="UniProtKB-EC"/>
</dbReference>
<dbReference type="Gene3D" id="3.30.70.3190">
    <property type="match status" value="1"/>
</dbReference>
<dbReference type="Proteomes" id="UP000037069">
    <property type="component" value="Unassembled WGS sequence"/>
</dbReference>
<feature type="domain" description="Pus10-like C-terminal" evidence="9">
    <location>
        <begin position="248"/>
        <end position="482"/>
    </location>
</feature>
<name>A0A0L0CBA0_LUCCU</name>
<evidence type="ECO:0000256" key="1">
    <source>
        <dbReference type="ARBA" id="ARBA00009652"/>
    </source>
</evidence>
<accession>A0A0L0CBA0</accession>
<evidence type="ECO:0000256" key="3">
    <source>
        <dbReference type="ARBA" id="ARBA00022694"/>
    </source>
</evidence>
<dbReference type="PANTHER" id="PTHR21568:SF0">
    <property type="entry name" value="TRNA PSEUDOURIDINE SYNTHASE PUS10"/>
    <property type="match status" value="1"/>
</dbReference>
<dbReference type="EC" id="5.4.99.25" evidence="2"/>
<dbReference type="PANTHER" id="PTHR21568">
    <property type="entry name" value="TRNA PSEUDOURIDINE SYNTHASE PUS10"/>
    <property type="match status" value="1"/>
</dbReference>
<dbReference type="Pfam" id="PF21237">
    <property type="entry name" value="Pus10_N_euk"/>
    <property type="match status" value="1"/>
</dbReference>
<reference evidence="10 11" key="1">
    <citation type="journal article" date="2015" name="Nat. Commun.">
        <title>Lucilia cuprina genome unlocks parasitic fly biology to underpin future interventions.</title>
        <authorList>
            <person name="Anstead C.A."/>
            <person name="Korhonen P.K."/>
            <person name="Young N.D."/>
            <person name="Hall R.S."/>
            <person name="Jex A.R."/>
            <person name="Murali S.C."/>
            <person name="Hughes D.S."/>
            <person name="Lee S.F."/>
            <person name="Perry T."/>
            <person name="Stroehlein A.J."/>
            <person name="Ansell B.R."/>
            <person name="Breugelmans B."/>
            <person name="Hofmann A."/>
            <person name="Qu J."/>
            <person name="Dugan S."/>
            <person name="Lee S.L."/>
            <person name="Chao H."/>
            <person name="Dinh H."/>
            <person name="Han Y."/>
            <person name="Doddapaneni H.V."/>
            <person name="Worley K.C."/>
            <person name="Muzny D.M."/>
            <person name="Ioannidis P."/>
            <person name="Waterhouse R.M."/>
            <person name="Zdobnov E.M."/>
            <person name="James P.J."/>
            <person name="Bagnall N.H."/>
            <person name="Kotze A.C."/>
            <person name="Gibbs R.A."/>
            <person name="Richards S."/>
            <person name="Batterham P."/>
            <person name="Gasser R.B."/>
        </authorList>
    </citation>
    <scope>NUCLEOTIDE SEQUENCE [LARGE SCALE GENOMIC DNA]</scope>
    <source>
        <strain evidence="10 11">LS</strain>
        <tissue evidence="10">Full body</tissue>
    </source>
</reference>
<dbReference type="AlphaFoldDB" id="A0A0L0CBA0"/>
<organism evidence="10 11">
    <name type="scientific">Lucilia cuprina</name>
    <name type="common">Green bottle fly</name>
    <name type="synonym">Australian sheep blowfly</name>
    <dbReference type="NCBI Taxonomy" id="7375"/>
    <lineage>
        <taxon>Eukaryota</taxon>
        <taxon>Metazoa</taxon>
        <taxon>Ecdysozoa</taxon>
        <taxon>Arthropoda</taxon>
        <taxon>Hexapoda</taxon>
        <taxon>Insecta</taxon>
        <taxon>Pterygota</taxon>
        <taxon>Neoptera</taxon>
        <taxon>Endopterygota</taxon>
        <taxon>Diptera</taxon>
        <taxon>Brachycera</taxon>
        <taxon>Muscomorpha</taxon>
        <taxon>Oestroidea</taxon>
        <taxon>Calliphoridae</taxon>
        <taxon>Luciliinae</taxon>
        <taxon>Lucilia</taxon>
    </lineage>
</organism>
<comment type="similarity">
    <text evidence="1">Belongs to the pseudouridine synthase Pus10 family.</text>
</comment>
<dbReference type="STRING" id="7375.A0A0L0CBA0"/>
<evidence type="ECO:0000256" key="4">
    <source>
        <dbReference type="ARBA" id="ARBA00023235"/>
    </source>
</evidence>
<evidence type="ECO:0000313" key="10">
    <source>
        <dbReference type="EMBL" id="KNC28744.1"/>
    </source>
</evidence>
<evidence type="ECO:0000256" key="5">
    <source>
        <dbReference type="ARBA" id="ARBA00075270"/>
    </source>
</evidence>
<evidence type="ECO:0000313" key="11">
    <source>
        <dbReference type="Proteomes" id="UP000037069"/>
    </source>
</evidence>
<dbReference type="OrthoDB" id="29661at2759"/>